<gene>
    <name evidence="1" type="ORF">CSSPJE1EN2_LOCUS13069</name>
</gene>
<dbReference type="Proteomes" id="UP001497522">
    <property type="component" value="Chromosome 2"/>
</dbReference>
<dbReference type="EMBL" id="OZ023703">
    <property type="protein sequence ID" value="CAK9870401.1"/>
    <property type="molecule type" value="Genomic_DNA"/>
</dbReference>
<name>A0ABP1B5R5_9BRYO</name>
<reference evidence="1 2" key="1">
    <citation type="submission" date="2024-03" db="EMBL/GenBank/DDBJ databases">
        <authorList>
            <consortium name="ELIXIR-Norway"/>
            <consortium name="Elixir Norway"/>
        </authorList>
    </citation>
    <scope>NUCLEOTIDE SEQUENCE [LARGE SCALE GENOMIC DNA]</scope>
</reference>
<evidence type="ECO:0000313" key="1">
    <source>
        <dbReference type="EMBL" id="CAK9870401.1"/>
    </source>
</evidence>
<sequence>MAAKLKPGAVGWPLGSCICLGGVNEDKITTIAANALTTTVRVPCGWVSGRYRPPFKEPAGWSVVALRWKPRVRWGAGWTDGLDWMSGQAPSEGTNVDPKAAGRPREALRTFQRVRCWLFYWLQWA</sequence>
<keyword evidence="2" id="KW-1185">Reference proteome</keyword>
<protein>
    <submittedName>
        <fullName evidence="1">Uncharacterized protein</fullName>
    </submittedName>
</protein>
<proteinExistence type="predicted"/>
<evidence type="ECO:0000313" key="2">
    <source>
        <dbReference type="Proteomes" id="UP001497522"/>
    </source>
</evidence>
<organism evidence="1 2">
    <name type="scientific">Sphagnum jensenii</name>
    <dbReference type="NCBI Taxonomy" id="128206"/>
    <lineage>
        <taxon>Eukaryota</taxon>
        <taxon>Viridiplantae</taxon>
        <taxon>Streptophyta</taxon>
        <taxon>Embryophyta</taxon>
        <taxon>Bryophyta</taxon>
        <taxon>Sphagnophytina</taxon>
        <taxon>Sphagnopsida</taxon>
        <taxon>Sphagnales</taxon>
        <taxon>Sphagnaceae</taxon>
        <taxon>Sphagnum</taxon>
    </lineage>
</organism>
<accession>A0ABP1B5R5</accession>